<gene>
    <name evidence="2" type="ORF">Plec18167_001708</name>
</gene>
<dbReference type="EMBL" id="JAVDPF010000003">
    <property type="protein sequence ID" value="KAL1885051.1"/>
    <property type="molecule type" value="Genomic_DNA"/>
</dbReference>
<dbReference type="PRINTS" id="PR00411">
    <property type="entry name" value="PNDRDTASEI"/>
</dbReference>
<dbReference type="Pfam" id="PF07992">
    <property type="entry name" value="Pyr_redox_2"/>
    <property type="match status" value="1"/>
</dbReference>
<dbReference type="Proteomes" id="UP001583193">
    <property type="component" value="Unassembled WGS sequence"/>
</dbReference>
<evidence type="ECO:0000259" key="1">
    <source>
        <dbReference type="Pfam" id="PF07992"/>
    </source>
</evidence>
<dbReference type="Gene3D" id="3.50.50.100">
    <property type="match status" value="1"/>
</dbReference>
<reference evidence="2 3" key="1">
    <citation type="journal article" date="2024" name="IMA Fungus">
        <title>IMA Genome - F19 : A genome assembly and annotation guide to empower mycologists, including annotated draft genome sequences of Ceratocystis pirilliformis, Diaporthe australafricana, Fusarium ophioides, Paecilomyces lecythidis, and Sporothrix stenoceras.</title>
        <authorList>
            <person name="Aylward J."/>
            <person name="Wilson A.M."/>
            <person name="Visagie C.M."/>
            <person name="Spraker J."/>
            <person name="Barnes I."/>
            <person name="Buitendag C."/>
            <person name="Ceriani C."/>
            <person name="Del Mar Angel L."/>
            <person name="du Plessis D."/>
            <person name="Fuchs T."/>
            <person name="Gasser K."/>
            <person name="Kramer D."/>
            <person name="Li W."/>
            <person name="Munsamy K."/>
            <person name="Piso A."/>
            <person name="Price J.L."/>
            <person name="Sonnekus B."/>
            <person name="Thomas C."/>
            <person name="van der Nest A."/>
            <person name="van Dijk A."/>
            <person name="van Heerden A."/>
            <person name="van Vuuren N."/>
            <person name="Yilmaz N."/>
            <person name="Duong T.A."/>
            <person name="van der Merwe N.A."/>
            <person name="Wingfield M.J."/>
            <person name="Wingfield B.D."/>
        </authorList>
    </citation>
    <scope>NUCLEOTIDE SEQUENCE [LARGE SCALE GENOMIC DNA]</scope>
    <source>
        <strain evidence="2 3">CMW 18167</strain>
    </source>
</reference>
<protein>
    <recommendedName>
        <fullName evidence="1">FAD/NAD(P)-binding domain-containing protein</fullName>
    </recommendedName>
</protein>
<dbReference type="SUPFAM" id="SSF51905">
    <property type="entry name" value="FAD/NAD(P)-binding domain"/>
    <property type="match status" value="1"/>
</dbReference>
<keyword evidence="3" id="KW-1185">Reference proteome</keyword>
<name>A0ABR3Y9R7_9EURO</name>
<dbReference type="PRINTS" id="PR00368">
    <property type="entry name" value="FADPNR"/>
</dbReference>
<organism evidence="2 3">
    <name type="scientific">Paecilomyces lecythidis</name>
    <dbReference type="NCBI Taxonomy" id="3004212"/>
    <lineage>
        <taxon>Eukaryota</taxon>
        <taxon>Fungi</taxon>
        <taxon>Dikarya</taxon>
        <taxon>Ascomycota</taxon>
        <taxon>Pezizomycotina</taxon>
        <taxon>Eurotiomycetes</taxon>
        <taxon>Eurotiomycetidae</taxon>
        <taxon>Eurotiales</taxon>
        <taxon>Thermoascaceae</taxon>
        <taxon>Paecilomyces</taxon>
    </lineage>
</organism>
<accession>A0ABR3Y9R7</accession>
<dbReference type="PANTHER" id="PTHR43735:SF11">
    <property type="entry name" value="HYPOTHETICAL OXIDOREDUCTASE (EUROFUNG)"/>
    <property type="match status" value="1"/>
</dbReference>
<dbReference type="PANTHER" id="PTHR43735">
    <property type="entry name" value="APOPTOSIS-INDUCING FACTOR 1"/>
    <property type="match status" value="1"/>
</dbReference>
<dbReference type="InterPro" id="IPR023753">
    <property type="entry name" value="FAD/NAD-binding_dom"/>
</dbReference>
<feature type="domain" description="FAD/NAD(P)-binding" evidence="1">
    <location>
        <begin position="44"/>
        <end position="336"/>
    </location>
</feature>
<comment type="caution">
    <text evidence="2">The sequence shown here is derived from an EMBL/GenBank/DDBJ whole genome shotgun (WGS) entry which is preliminary data.</text>
</comment>
<dbReference type="InterPro" id="IPR036188">
    <property type="entry name" value="FAD/NAD-bd_sf"/>
</dbReference>
<evidence type="ECO:0000313" key="3">
    <source>
        <dbReference type="Proteomes" id="UP001583193"/>
    </source>
</evidence>
<evidence type="ECO:0000313" key="2">
    <source>
        <dbReference type="EMBL" id="KAL1885051.1"/>
    </source>
</evidence>
<sequence>MISQIFLIAKTICVAFSISISRLNLILSTLHHRLTYRAVPDAQNIVIIGASFAGYQAARDLANAVPTGYRVVIIEKNSHFQFTWVFPRLCVVGGHEHKALIPYGPYLTGAPKGSYEWVRDRVNKIDTEEKGGSIQLASGEKIKYAYLILATGAEAGAPSRLGKESKRDAIQVFKDQQERLKAAKDVVVIGGGAAGVEIAGDAKAAYPEKNVTLVHSRPVLLNTFGPKLQKLAATELEKLGVNLVFEERLQEVNDATGDVVLKSGKKITCDCLIKCVGQKPNSDLLTEISPSTILPSGHVKVLPTLQITDAAHRNIFAIGDVTDAPIKNGRSAVEQGQLVSKNVVRAIKGQKLLDYRPQWWEGLTEVTLGLKKKVAYLNDGSAEMIFSTGTKDPALRSAQCWRLFGVKPYEDPSDMAVNKSQD</sequence>
<proteinExistence type="predicted"/>